<dbReference type="EMBL" id="CR940347">
    <property type="protein sequence ID" value="CAI73630.1"/>
    <property type="molecule type" value="Genomic_DNA"/>
</dbReference>
<dbReference type="KEGG" id="tan:TA20740"/>
<protein>
    <submittedName>
        <fullName evidence="1">Uncharacterized protein</fullName>
    </submittedName>
</protein>
<sequence length="608" mass="70154">MSSQEISLKLLNRTKYAQNRTKYYTVRNSVLSQTERPLFITGSFNDCIGNLKLLSLRKSYLHRHSSKRGPFQKLSLPHEYFKILGEPAYYSHSELLYACSYASDNFMCDSYFWKQICEKIREVRDVIDIKDLLSCLCSIVKVNYYDRDLLRLLSREFVDDIDKLSFDDIHQLLYCYYKQNVYSCDLVDKVGLKVTKLINATPLTQNSENQNSTLFDKIKDLIPTNKSSDSEPICELDLKTLSRISNYLSYFKYSNSDFHNCISNLFITYCNSMDFISRLNFFNSIDPKLLINSSTNNSSTTTNNLTNNKLINTFLKSIVNDSISFNHENSYELGTFLSSGLFKSAESSKLLHDFCSISSTIKLICNSILHLSHFDLYGTDVSDTQSPSPNQTNPITEITTRIPSLLERLYKYCFNTIDLIYQISSNYTPVKSPFIKSLENIFMDSILTSIRTLNSFYRLQVLVPSASQNTCKLLSFTTDDNNVHSLFLKLFHRINITSSDLDFISKASQCLINFDCKGQSIPNLTSSFEIFSLIQSTNQSTNQLIKSIDILSLEIIRQLVDFDRESIYRIALTLNFTNTNSLLNHYISFFPKITRRKHHKHHITLNNL</sequence>
<reference evidence="1 2" key="1">
    <citation type="journal article" date="2005" name="Science">
        <title>Genome of the host-cell transforming parasite Theileria annulata compared with T. parva.</title>
        <authorList>
            <person name="Pain A."/>
            <person name="Renauld H."/>
            <person name="Berriman M."/>
            <person name="Murphy L."/>
            <person name="Yeats C.A."/>
            <person name="Weir W."/>
            <person name="Kerhornou A."/>
            <person name="Aslett M."/>
            <person name="Bishop R."/>
            <person name="Bouchier C."/>
            <person name="Cochet M."/>
            <person name="Coulson R.M.R."/>
            <person name="Cronin A."/>
            <person name="de Villiers E.P."/>
            <person name="Fraser A."/>
            <person name="Fosker N."/>
            <person name="Gardner M."/>
            <person name="Goble A."/>
            <person name="Griffiths-Jones S."/>
            <person name="Harris D.E."/>
            <person name="Katzer F."/>
            <person name="Larke N."/>
            <person name="Lord A."/>
            <person name="Maser P."/>
            <person name="McKellar S."/>
            <person name="Mooney P."/>
            <person name="Morton F."/>
            <person name="Nene V."/>
            <person name="O'Neil S."/>
            <person name="Price C."/>
            <person name="Quail M.A."/>
            <person name="Rabbinowitsch E."/>
            <person name="Rawlings N.D."/>
            <person name="Rutter S."/>
            <person name="Saunders D."/>
            <person name="Seeger K."/>
            <person name="Shah T."/>
            <person name="Squares R."/>
            <person name="Squares S."/>
            <person name="Tivey A."/>
            <person name="Walker A.R."/>
            <person name="Woodward J."/>
            <person name="Dobbelaere D.A.E."/>
            <person name="Langsley G."/>
            <person name="Rajandream M.A."/>
            <person name="McKeever D."/>
            <person name="Shiels B."/>
            <person name="Tait A."/>
            <person name="Barrell B.G."/>
            <person name="Hall N."/>
        </authorList>
    </citation>
    <scope>NUCLEOTIDE SEQUENCE [LARGE SCALE GENOMIC DNA]</scope>
    <source>
        <strain evidence="2">Ankara</strain>
    </source>
</reference>
<evidence type="ECO:0000313" key="2">
    <source>
        <dbReference type="Proteomes" id="UP000001950"/>
    </source>
</evidence>
<accession>Q4UH09</accession>
<dbReference type="GeneID" id="3863957"/>
<dbReference type="RefSeq" id="XP_954307.1">
    <property type="nucleotide sequence ID" value="XM_949214.1"/>
</dbReference>
<proteinExistence type="predicted"/>
<evidence type="ECO:0000313" key="1">
    <source>
        <dbReference type="EMBL" id="CAI73630.1"/>
    </source>
</evidence>
<gene>
    <name evidence="1" type="ORF">TA20740</name>
</gene>
<dbReference type="AlphaFoldDB" id="Q4UH09"/>
<keyword evidence="2" id="KW-1185">Reference proteome</keyword>
<dbReference type="eggNOG" id="ENOG502QXC8">
    <property type="taxonomic scope" value="Eukaryota"/>
</dbReference>
<dbReference type="Proteomes" id="UP000001950">
    <property type="component" value="Chromosome 1"/>
</dbReference>
<dbReference type="OrthoDB" id="364499at2759"/>
<organism evidence="1 2">
    <name type="scientific">Theileria annulata</name>
    <dbReference type="NCBI Taxonomy" id="5874"/>
    <lineage>
        <taxon>Eukaryota</taxon>
        <taxon>Sar</taxon>
        <taxon>Alveolata</taxon>
        <taxon>Apicomplexa</taxon>
        <taxon>Aconoidasida</taxon>
        <taxon>Piroplasmida</taxon>
        <taxon>Theileriidae</taxon>
        <taxon>Theileria</taxon>
    </lineage>
</organism>
<name>Q4UH09_THEAN</name>
<dbReference type="InParanoid" id="Q4UH09"/>
<dbReference type="VEuPathDB" id="PiroplasmaDB:TA20740"/>
<dbReference type="OMA" id="YFWKQIC"/>